<reference evidence="1 2" key="1">
    <citation type="submission" date="2021-10" db="EMBL/GenBank/DDBJ databases">
        <title>Streptomyces gossypii sp. nov., isolated from soil collected from cotton field.</title>
        <authorList>
            <person name="Ge X."/>
            <person name="Chen X."/>
            <person name="Liu W."/>
        </authorList>
    </citation>
    <scope>NUCLEOTIDE SEQUENCE [LARGE SCALE GENOMIC DNA]</scope>
    <source>
        <strain evidence="1 2">N2-109</strain>
    </source>
</reference>
<keyword evidence="2" id="KW-1185">Reference proteome</keyword>
<gene>
    <name evidence="1" type="ORF">LHJ74_28640</name>
</gene>
<dbReference type="EMBL" id="JAJAGO010000016">
    <property type="protein sequence ID" value="MCT2593828.1"/>
    <property type="molecule type" value="Genomic_DNA"/>
</dbReference>
<evidence type="ECO:0008006" key="3">
    <source>
        <dbReference type="Google" id="ProtNLM"/>
    </source>
</evidence>
<evidence type="ECO:0000313" key="2">
    <source>
        <dbReference type="Proteomes" id="UP001156389"/>
    </source>
</evidence>
<organism evidence="1 2">
    <name type="scientific">Streptomyces gossypii</name>
    <dbReference type="NCBI Taxonomy" id="2883101"/>
    <lineage>
        <taxon>Bacteria</taxon>
        <taxon>Bacillati</taxon>
        <taxon>Actinomycetota</taxon>
        <taxon>Actinomycetes</taxon>
        <taxon>Kitasatosporales</taxon>
        <taxon>Streptomycetaceae</taxon>
        <taxon>Streptomyces</taxon>
    </lineage>
</organism>
<comment type="caution">
    <text evidence="1">The sequence shown here is derived from an EMBL/GenBank/DDBJ whole genome shotgun (WGS) entry which is preliminary data.</text>
</comment>
<accession>A0ABT2K0Z8</accession>
<name>A0ABT2K0Z8_9ACTN</name>
<dbReference type="Proteomes" id="UP001156389">
    <property type="component" value="Unassembled WGS sequence"/>
</dbReference>
<sequence length="73" mass="8211">MDYEMRAEYADDVEPVRKYPPKLWHMTREGATEALCGLDLAPTAATQSPEVWGTTEGHPFCHTCGALYLREVP</sequence>
<protein>
    <recommendedName>
        <fullName evidence="3">Zinc finger CHCC-type domain-containing protein</fullName>
    </recommendedName>
</protein>
<proteinExistence type="predicted"/>
<dbReference type="RefSeq" id="WP_260221123.1">
    <property type="nucleotide sequence ID" value="NZ_JAJAGO010000016.1"/>
</dbReference>
<evidence type="ECO:0000313" key="1">
    <source>
        <dbReference type="EMBL" id="MCT2593828.1"/>
    </source>
</evidence>